<feature type="domain" description="DUF7448" evidence="1">
    <location>
        <begin position="11"/>
        <end position="120"/>
    </location>
</feature>
<accession>A0A1L7N0Y4</accession>
<reference evidence="2 3" key="1">
    <citation type="submission" date="2016-12" db="EMBL/GenBank/DDBJ databases">
        <title>Characterization of two jumbo phages RP12 and RP31 infecting the phytopathogen Ralstonia solanacearum.</title>
        <authorList>
            <person name="Kawasaki T."/>
            <person name="Yoshikawa G."/>
            <person name="Ogata H."/>
            <person name="Yamada T."/>
        </authorList>
    </citation>
    <scope>NUCLEOTIDE SEQUENCE [LARGE SCALE GENOMIC DNA]</scope>
    <source>
        <strain evidence="2 3">RP12</strain>
    </source>
</reference>
<evidence type="ECO:0000313" key="2">
    <source>
        <dbReference type="EMBL" id="BAW19141.1"/>
    </source>
</evidence>
<name>A0A1L7N0Y4_9CAUD</name>
<dbReference type="GeneID" id="40074562"/>
<sequence>MNAINVNVLDDLLGQVMVNVEHIEVDGEDELVFTLQDGRKYVFCHYQDCCESVNIESIVGDLQDLVGSPLLMAEEIEHESEEDTRWGESSTWTFYKFATLKGYVDVRWLGTSSGYYSEAVHHGWRSK</sequence>
<protein>
    <recommendedName>
        <fullName evidence="1">DUF7448 domain-containing protein</fullName>
    </recommendedName>
</protein>
<dbReference type="OrthoDB" id="23773at10239"/>
<dbReference type="InterPro" id="IPR055871">
    <property type="entry name" value="DUF7448"/>
</dbReference>
<evidence type="ECO:0000313" key="3">
    <source>
        <dbReference type="Proteomes" id="UP000222831"/>
    </source>
</evidence>
<dbReference type="RefSeq" id="YP_009598860.1">
    <property type="nucleotide sequence ID" value="NC_041911.1"/>
</dbReference>
<organism evidence="2 3">
    <name type="scientific">Ralstonia phage RP12</name>
    <dbReference type="NCBI Taxonomy" id="1923889"/>
    <lineage>
        <taxon>Viruses</taxon>
        <taxon>Duplodnaviria</taxon>
        <taxon>Heunggongvirae</taxon>
        <taxon>Uroviricota</taxon>
        <taxon>Caudoviricetes</taxon>
        <taxon>Chimalliviridae</taxon>
        <taxon>Ripduovirus</taxon>
        <taxon>Ripduovirus RP12</taxon>
    </lineage>
</organism>
<dbReference type="KEGG" id="vg:40074562"/>
<dbReference type="Pfam" id="PF24240">
    <property type="entry name" value="DUF7448"/>
    <property type="match status" value="1"/>
</dbReference>
<proteinExistence type="predicted"/>
<evidence type="ECO:0000259" key="1">
    <source>
        <dbReference type="Pfam" id="PF24240"/>
    </source>
</evidence>
<keyword evidence="3" id="KW-1185">Reference proteome</keyword>
<dbReference type="EMBL" id="AP017924">
    <property type="protein sequence ID" value="BAW19141.1"/>
    <property type="molecule type" value="Genomic_DNA"/>
</dbReference>
<dbReference type="Proteomes" id="UP000222831">
    <property type="component" value="Segment"/>
</dbReference>